<proteinExistence type="predicted"/>
<organism evidence="1 2">
    <name type="scientific">Pedobacter lithocola</name>
    <dbReference type="NCBI Taxonomy" id="1908239"/>
    <lineage>
        <taxon>Bacteria</taxon>
        <taxon>Pseudomonadati</taxon>
        <taxon>Bacteroidota</taxon>
        <taxon>Sphingobacteriia</taxon>
        <taxon>Sphingobacteriales</taxon>
        <taxon>Sphingobacteriaceae</taxon>
        <taxon>Pedobacter</taxon>
    </lineage>
</organism>
<gene>
    <name evidence="1" type="ORF">ACFOWA_07890</name>
</gene>
<dbReference type="PROSITE" id="PS51257">
    <property type="entry name" value="PROKAR_LIPOPROTEIN"/>
    <property type="match status" value="1"/>
</dbReference>
<dbReference type="GO" id="GO:0008233">
    <property type="term" value="F:peptidase activity"/>
    <property type="evidence" value="ECO:0007669"/>
    <property type="project" value="UniProtKB-KW"/>
</dbReference>
<dbReference type="EMBL" id="JBHSBW010000007">
    <property type="protein sequence ID" value="MFC4211097.1"/>
    <property type="molecule type" value="Genomic_DNA"/>
</dbReference>
<dbReference type="Gene3D" id="2.60.40.2970">
    <property type="match status" value="1"/>
</dbReference>
<dbReference type="Proteomes" id="UP001595789">
    <property type="component" value="Unassembled WGS sequence"/>
</dbReference>
<evidence type="ECO:0000313" key="2">
    <source>
        <dbReference type="Proteomes" id="UP001595789"/>
    </source>
</evidence>
<accession>A0ABV8PAT6</accession>
<protein>
    <submittedName>
        <fullName evidence="1">Protease</fullName>
    </submittedName>
</protein>
<comment type="caution">
    <text evidence="1">The sequence shown here is derived from an EMBL/GenBank/DDBJ whole genome shotgun (WGS) entry which is preliminary data.</text>
</comment>
<dbReference type="RefSeq" id="WP_378983697.1">
    <property type="nucleotide sequence ID" value="NZ_JBHSBW010000007.1"/>
</dbReference>
<keyword evidence="1" id="KW-0645">Protease</keyword>
<sequence>MFKLKIIIPVLLIAIVGCSQKVHNSGIGNISKKPGDSLFVTLAMKNLIQAGEKINLRFVVHNNNSMGKSFCKWHTPFEPLMSNYLDIKDENGKEAVYKGPVAKRIMPPISDNYLFVNPKDTLVSIIDLSKGYQFEAGKKYTISYNSSIISGIKSSNTASFIMQQ</sequence>
<evidence type="ECO:0000313" key="1">
    <source>
        <dbReference type="EMBL" id="MFC4211097.1"/>
    </source>
</evidence>
<name>A0ABV8PAT6_9SPHI</name>
<keyword evidence="2" id="KW-1185">Reference proteome</keyword>
<keyword evidence="1" id="KW-0378">Hydrolase</keyword>
<dbReference type="GO" id="GO:0006508">
    <property type="term" value="P:proteolysis"/>
    <property type="evidence" value="ECO:0007669"/>
    <property type="project" value="UniProtKB-KW"/>
</dbReference>
<reference evidence="2" key="1">
    <citation type="journal article" date="2019" name="Int. J. Syst. Evol. Microbiol.">
        <title>The Global Catalogue of Microorganisms (GCM) 10K type strain sequencing project: providing services to taxonomists for standard genome sequencing and annotation.</title>
        <authorList>
            <consortium name="The Broad Institute Genomics Platform"/>
            <consortium name="The Broad Institute Genome Sequencing Center for Infectious Disease"/>
            <person name="Wu L."/>
            <person name="Ma J."/>
        </authorList>
    </citation>
    <scope>NUCLEOTIDE SEQUENCE [LARGE SCALE GENOMIC DNA]</scope>
    <source>
        <strain evidence="2">CCM 8691</strain>
    </source>
</reference>